<evidence type="ECO:0000256" key="7">
    <source>
        <dbReference type="SAM" id="SignalP"/>
    </source>
</evidence>
<dbReference type="GO" id="GO:0005576">
    <property type="term" value="C:extracellular region"/>
    <property type="evidence" value="ECO:0007669"/>
    <property type="project" value="InterPro"/>
</dbReference>
<dbReference type="SMART" id="SM00494">
    <property type="entry name" value="ChtBD2"/>
    <property type="match status" value="2"/>
</dbReference>
<dbReference type="GeneID" id="113503373"/>
<keyword evidence="4" id="KW-1015">Disulfide bond</keyword>
<dbReference type="AlphaFoldDB" id="A0A7E5WL49"/>
<evidence type="ECO:0000256" key="2">
    <source>
        <dbReference type="ARBA" id="ARBA00022729"/>
    </source>
</evidence>
<dbReference type="InterPro" id="IPR002557">
    <property type="entry name" value="Chitin-bd_dom"/>
</dbReference>
<keyword evidence="9" id="KW-1185">Reference proteome</keyword>
<feature type="domain" description="Chitin-binding type-2" evidence="8">
    <location>
        <begin position="246"/>
        <end position="304"/>
    </location>
</feature>
<dbReference type="OrthoDB" id="6020543at2759"/>
<dbReference type="Gene3D" id="2.170.140.10">
    <property type="entry name" value="Chitin binding domain"/>
    <property type="match status" value="2"/>
</dbReference>
<sequence length="319" mass="34515">MKGIAILLLVVCATVSHARENECPPEQAENWEIEMLLVHDDCNKFYKCTLGYPVEQTCPSDLYFNIDTWQCDWQHNVDCTDRNVPGEPPVVTTSTTQAPTTPTTTTTSTTTTPAPTTTPTTTTTTTTPAPTTTPTTTTTTTTTTPAPTTTPTTTTTTTTTPAPTTTPTTTTTTTTTTTPAPTTTPTTTTTTTTPAPTTTPTTTTTTTPAPTTTPTTTTTTTTPAPTTTPSATTTFLTPTAPVDFLDNGCPRDPFVHWLLPHETNCNWFYYCVWGQLVLRECPETLHFNRELQVCDWSWDAGCTTSFDKNLSSRQMLRAL</sequence>
<keyword evidence="5" id="KW-0325">Glycoprotein</keyword>
<organism evidence="9 10">
    <name type="scientific">Trichoplusia ni</name>
    <name type="common">Cabbage looper</name>
    <dbReference type="NCBI Taxonomy" id="7111"/>
    <lineage>
        <taxon>Eukaryota</taxon>
        <taxon>Metazoa</taxon>
        <taxon>Ecdysozoa</taxon>
        <taxon>Arthropoda</taxon>
        <taxon>Hexapoda</taxon>
        <taxon>Insecta</taxon>
        <taxon>Pterygota</taxon>
        <taxon>Neoptera</taxon>
        <taxon>Endopterygota</taxon>
        <taxon>Lepidoptera</taxon>
        <taxon>Glossata</taxon>
        <taxon>Ditrysia</taxon>
        <taxon>Noctuoidea</taxon>
        <taxon>Noctuidae</taxon>
        <taxon>Plusiinae</taxon>
        <taxon>Trichoplusia</taxon>
    </lineage>
</organism>
<dbReference type="Proteomes" id="UP000322000">
    <property type="component" value="Chromosome 19"/>
</dbReference>
<feature type="compositionally biased region" description="Low complexity" evidence="6">
    <location>
        <begin position="92"/>
        <end position="230"/>
    </location>
</feature>
<evidence type="ECO:0000313" key="9">
    <source>
        <dbReference type="Proteomes" id="UP000322000"/>
    </source>
</evidence>
<dbReference type="InterPro" id="IPR036508">
    <property type="entry name" value="Chitin-bd_dom_sf"/>
</dbReference>
<dbReference type="GO" id="GO:0008061">
    <property type="term" value="F:chitin binding"/>
    <property type="evidence" value="ECO:0007669"/>
    <property type="project" value="UniProtKB-KW"/>
</dbReference>
<dbReference type="InterPro" id="IPR051940">
    <property type="entry name" value="Chitin_bind-dev_reg"/>
</dbReference>
<evidence type="ECO:0000256" key="6">
    <source>
        <dbReference type="SAM" id="MobiDB-lite"/>
    </source>
</evidence>
<evidence type="ECO:0000256" key="1">
    <source>
        <dbReference type="ARBA" id="ARBA00022669"/>
    </source>
</evidence>
<evidence type="ECO:0000256" key="4">
    <source>
        <dbReference type="ARBA" id="ARBA00023157"/>
    </source>
</evidence>
<evidence type="ECO:0000313" key="10">
    <source>
        <dbReference type="RefSeq" id="XP_026741077.1"/>
    </source>
</evidence>
<dbReference type="KEGG" id="tnl:113503373"/>
<keyword evidence="3" id="KW-0677">Repeat</keyword>
<feature type="chain" id="PRO_5028886723" evidence="7">
    <location>
        <begin position="19"/>
        <end position="319"/>
    </location>
</feature>
<dbReference type="CTD" id="100862783"/>
<dbReference type="InParanoid" id="A0A7E5WL49"/>
<feature type="domain" description="Chitin-binding type-2" evidence="8">
    <location>
        <begin position="20"/>
        <end position="81"/>
    </location>
</feature>
<name>A0A7E5WL49_TRINI</name>
<dbReference type="PROSITE" id="PS50940">
    <property type="entry name" value="CHIT_BIND_II"/>
    <property type="match status" value="2"/>
</dbReference>
<protein>
    <submittedName>
        <fullName evidence="10">Integumentary mucin C.1-like</fullName>
    </submittedName>
</protein>
<dbReference type="PANTHER" id="PTHR23301">
    <property type="entry name" value="CHITIN BINDING PERITROPHIN-A"/>
    <property type="match status" value="1"/>
</dbReference>
<evidence type="ECO:0000256" key="5">
    <source>
        <dbReference type="ARBA" id="ARBA00023180"/>
    </source>
</evidence>
<dbReference type="PANTHER" id="PTHR23301:SF0">
    <property type="entry name" value="CHITIN-BINDING TYPE-2 DOMAIN-CONTAINING PROTEIN-RELATED"/>
    <property type="match status" value="1"/>
</dbReference>
<evidence type="ECO:0000256" key="3">
    <source>
        <dbReference type="ARBA" id="ARBA00022737"/>
    </source>
</evidence>
<dbReference type="RefSeq" id="XP_026741077.1">
    <property type="nucleotide sequence ID" value="XM_026885276.1"/>
</dbReference>
<accession>A0A7E5WL49</accession>
<keyword evidence="1" id="KW-0147">Chitin-binding</keyword>
<dbReference type="SUPFAM" id="SSF57625">
    <property type="entry name" value="Invertebrate chitin-binding proteins"/>
    <property type="match status" value="2"/>
</dbReference>
<dbReference type="Pfam" id="PF01607">
    <property type="entry name" value="CBM_14"/>
    <property type="match status" value="2"/>
</dbReference>
<gene>
    <name evidence="10" type="primary">LOC113503373</name>
</gene>
<keyword evidence="2 7" id="KW-0732">Signal</keyword>
<proteinExistence type="predicted"/>
<feature type="signal peptide" evidence="7">
    <location>
        <begin position="1"/>
        <end position="18"/>
    </location>
</feature>
<reference evidence="10" key="1">
    <citation type="submission" date="2025-08" db="UniProtKB">
        <authorList>
            <consortium name="RefSeq"/>
        </authorList>
    </citation>
    <scope>IDENTIFICATION</scope>
</reference>
<feature type="region of interest" description="Disordered" evidence="6">
    <location>
        <begin position="84"/>
        <end position="230"/>
    </location>
</feature>
<evidence type="ECO:0000259" key="8">
    <source>
        <dbReference type="PROSITE" id="PS50940"/>
    </source>
</evidence>